<gene>
    <name evidence="1" type="ORF">BJG93_22215</name>
</gene>
<protein>
    <submittedName>
        <fullName evidence="1">Uncharacterized protein</fullName>
    </submittedName>
</protein>
<evidence type="ECO:0000313" key="1">
    <source>
        <dbReference type="EMBL" id="APA88112.1"/>
    </source>
</evidence>
<reference evidence="1" key="1">
    <citation type="submission" date="2016-09" db="EMBL/GenBank/DDBJ databases">
        <title>The Complete Genome of Burkholderia sprentiae wsm5005.</title>
        <authorList>
            <person name="De Meyer S."/>
            <person name="Wang P."/>
            <person name="Terpolilli J."/>
        </authorList>
    </citation>
    <scope>NUCLEOTIDE SEQUENCE [LARGE SCALE GENOMIC DNA]</scope>
    <source>
        <strain evidence="1">WSM5005</strain>
    </source>
</reference>
<name>A0A1I9YP79_9BURK</name>
<sequence>MGVSKCRLNENIMELKNLVALVLGCGGIGLVTRSAQRGSVYAKVGAALGQGRGRRQSQG</sequence>
<dbReference type="EMBL" id="CP017562">
    <property type="protein sequence ID" value="APA88112.1"/>
    <property type="molecule type" value="Genomic_DNA"/>
</dbReference>
<accession>A0A1I9YP79</accession>
<proteinExistence type="predicted"/>
<organism evidence="1">
    <name type="scientific">Paraburkholderia sprentiae WSM5005</name>
    <dbReference type="NCBI Taxonomy" id="754502"/>
    <lineage>
        <taxon>Bacteria</taxon>
        <taxon>Pseudomonadati</taxon>
        <taxon>Pseudomonadota</taxon>
        <taxon>Betaproteobacteria</taxon>
        <taxon>Burkholderiales</taxon>
        <taxon>Burkholderiaceae</taxon>
        <taxon>Paraburkholderia</taxon>
    </lineage>
</organism>
<dbReference type="AlphaFoldDB" id="A0A1I9YP79"/>